<dbReference type="AlphaFoldDB" id="A0A226X9K6"/>
<reference evidence="1" key="1">
    <citation type="submission" date="2017-01" db="EMBL/GenBank/DDBJ databases">
        <authorList>
            <person name="Mah S.A."/>
            <person name="Swanson W.J."/>
            <person name="Moy G.W."/>
            <person name="Vacquier V.D."/>
        </authorList>
    </citation>
    <scope>NUCLEOTIDE SEQUENCE</scope>
    <source>
        <strain evidence="1">PAMC 26633</strain>
    </source>
</reference>
<gene>
    <name evidence="1" type="ORF">BSU04_02635</name>
</gene>
<comment type="caution">
    <text evidence="1">The sequence shown here is derived from an EMBL/GenBank/DDBJ whole genome shotgun (WGS) entry which is preliminary data.</text>
</comment>
<name>A0A226X9K6_CABSO</name>
<dbReference type="EMBL" id="MTHB01000023">
    <property type="protein sequence ID" value="OXC80131.1"/>
    <property type="molecule type" value="Genomic_DNA"/>
</dbReference>
<protein>
    <submittedName>
        <fullName evidence="1">Uncharacterized protein</fullName>
    </submittedName>
</protein>
<organism evidence="1">
    <name type="scientific">Caballeronia sordidicola</name>
    <name type="common">Burkholderia sordidicola</name>
    <dbReference type="NCBI Taxonomy" id="196367"/>
    <lineage>
        <taxon>Bacteria</taxon>
        <taxon>Pseudomonadati</taxon>
        <taxon>Pseudomonadota</taxon>
        <taxon>Betaproteobacteria</taxon>
        <taxon>Burkholderiales</taxon>
        <taxon>Burkholderiaceae</taxon>
        <taxon>Caballeronia</taxon>
    </lineage>
</organism>
<proteinExistence type="predicted"/>
<accession>A0A226X9K6</accession>
<dbReference type="Proteomes" id="UP000214720">
    <property type="component" value="Unassembled WGS sequence"/>
</dbReference>
<evidence type="ECO:0000313" key="1">
    <source>
        <dbReference type="EMBL" id="OXC80131.1"/>
    </source>
</evidence>
<sequence length="38" mass="4200">MVSPSQRGDPYLRTLLVHCTPLGDLFIMKQGRTARLGA</sequence>